<dbReference type="GO" id="GO:0019391">
    <property type="term" value="P:glucuronoside catabolic process"/>
    <property type="evidence" value="ECO:0007669"/>
    <property type="project" value="TreeGrafter"/>
</dbReference>
<sequence length="594" mass="66538">MLRPIANAQRDRYRLDGLWDFTVDVEGVGRSQRWWRTLPDAVEVPVPASYNDLFADPEIRDHVGEVWYQTSVHVPARWSGERIVLRFDAATHRAVVWVGEQQVAEHEGGYTPFEADVTDVVTPGADNRVTVVVDNTLNWASIPPGHVEDTPDGKRQRYHHDFFNYAGLHRPVWLYTTPKAHVDDVTVVTGLNGTTGTVNYEVEARGAEGLTVHAALRDSSGAEVAAGDGASGTLEIVDVHPWRPGEGHLYELGVELRDASGTSVDAYSLNVGVRTVAVDGNRFLINGEPFYFTGFGMHEDHAVRGKGHDDVSMVHDFALLDWIGANSLRTSHYPYAEEVLDYADRHGIVVIDETAAVGLNLGVAGGILGGPPDQRTFSEDTIGNQTQRNHRQAIRELVARDKNHPSVVLWSIANEPESHTEESRKYFQPLFEETRRLDPSRPVGFVNIMLAPPDKCVLTELADVVMLNRYYGWYTHPGDLAAAERGLEAELLEWERRYGKPIVMTEYGADTVAGLHSVTPQPWSEEYQVEFLEMYHRVFDRIESVAGEQVWNFADFATGSGFARVDGNKKGVFTRERRPKAAAFSLRRRWRSEK</sequence>
<evidence type="ECO:0000256" key="6">
    <source>
        <dbReference type="RuleBase" id="RU361154"/>
    </source>
</evidence>
<evidence type="ECO:0000256" key="2">
    <source>
        <dbReference type="ARBA" id="ARBA00012761"/>
    </source>
</evidence>
<dbReference type="InterPro" id="IPR006102">
    <property type="entry name" value="Ig-like_GH2"/>
</dbReference>
<reference evidence="11" key="1">
    <citation type="submission" date="2019-11" db="EMBL/GenBank/DDBJ databases">
        <title>The complete genome sequence of Saccharopolyspora sp. E2A.</title>
        <authorList>
            <person name="Zhang G."/>
        </authorList>
    </citation>
    <scope>NUCLEOTIDE SEQUENCE [LARGE SCALE GENOMIC DNA]</scope>
    <source>
        <strain evidence="11">E2A</strain>
    </source>
</reference>
<evidence type="ECO:0000256" key="1">
    <source>
        <dbReference type="ARBA" id="ARBA00007401"/>
    </source>
</evidence>
<dbReference type="RefSeq" id="WP_154077048.1">
    <property type="nucleotide sequence ID" value="NZ_CP045929.1"/>
</dbReference>
<dbReference type="NCBIfam" id="NF007538">
    <property type="entry name" value="PRK10150.1"/>
    <property type="match status" value="1"/>
</dbReference>
<proteinExistence type="inferred from homology"/>
<dbReference type="PANTHER" id="PTHR10066">
    <property type="entry name" value="BETA-GLUCURONIDASE"/>
    <property type="match status" value="1"/>
</dbReference>
<evidence type="ECO:0000259" key="8">
    <source>
        <dbReference type="Pfam" id="PF02836"/>
    </source>
</evidence>
<dbReference type="KEGG" id="sace:GIY23_13865"/>
<dbReference type="InterPro" id="IPR006104">
    <property type="entry name" value="Glyco_hydro_2_N"/>
</dbReference>
<dbReference type="SUPFAM" id="SSF51445">
    <property type="entry name" value="(Trans)glycosidases"/>
    <property type="match status" value="1"/>
</dbReference>
<feature type="domain" description="Glycoside hydrolase family 2 catalytic" evidence="8">
    <location>
        <begin position="276"/>
        <end position="591"/>
    </location>
</feature>
<dbReference type="SUPFAM" id="SSF49785">
    <property type="entry name" value="Galactose-binding domain-like"/>
    <property type="match status" value="1"/>
</dbReference>
<evidence type="ECO:0000259" key="7">
    <source>
        <dbReference type="Pfam" id="PF00703"/>
    </source>
</evidence>
<dbReference type="FunFam" id="2.60.120.260:FF:000027">
    <property type="entry name" value="Beta-glucuronidase"/>
    <property type="match status" value="1"/>
</dbReference>
<dbReference type="Gene3D" id="2.60.120.260">
    <property type="entry name" value="Galactose-binding domain-like"/>
    <property type="match status" value="1"/>
</dbReference>
<dbReference type="FunFam" id="2.60.40.10:FF:001198">
    <property type="entry name" value="Beta-glucuronidase UidA"/>
    <property type="match status" value="1"/>
</dbReference>
<evidence type="ECO:0000256" key="4">
    <source>
        <dbReference type="ARBA" id="ARBA00022801"/>
    </source>
</evidence>
<keyword evidence="4 6" id="KW-0378">Hydrolase</keyword>
<dbReference type="GO" id="GO:0004566">
    <property type="term" value="F:beta-glucuronidase activity"/>
    <property type="evidence" value="ECO:0007669"/>
    <property type="project" value="UniProtKB-EC"/>
</dbReference>
<dbReference type="Gene3D" id="3.20.20.80">
    <property type="entry name" value="Glycosidases"/>
    <property type="match status" value="1"/>
</dbReference>
<keyword evidence="5 6" id="KW-0326">Glycosidase</keyword>
<dbReference type="PROSITE" id="PS00719">
    <property type="entry name" value="GLYCOSYL_HYDROL_F2_1"/>
    <property type="match status" value="1"/>
</dbReference>
<dbReference type="InterPro" id="IPR006103">
    <property type="entry name" value="Glyco_hydro_2_cat"/>
</dbReference>
<dbReference type="GO" id="GO:0030246">
    <property type="term" value="F:carbohydrate binding"/>
    <property type="evidence" value="ECO:0007669"/>
    <property type="project" value="TreeGrafter"/>
</dbReference>
<evidence type="ECO:0000256" key="3">
    <source>
        <dbReference type="ARBA" id="ARBA00016205"/>
    </source>
</evidence>
<dbReference type="InterPro" id="IPR023232">
    <property type="entry name" value="Glyco_hydro_2_AS"/>
</dbReference>
<dbReference type="SUPFAM" id="SSF49303">
    <property type="entry name" value="beta-Galactosidase/glucuronidase domain"/>
    <property type="match status" value="1"/>
</dbReference>
<comment type="similarity">
    <text evidence="1 6">Belongs to the glycosyl hydrolase 2 family.</text>
</comment>
<dbReference type="InterPro" id="IPR008979">
    <property type="entry name" value="Galactose-bd-like_sf"/>
</dbReference>
<organism evidence="10 11">
    <name type="scientific">Allosaccharopolyspora coralli</name>
    <dbReference type="NCBI Taxonomy" id="2665642"/>
    <lineage>
        <taxon>Bacteria</taxon>
        <taxon>Bacillati</taxon>
        <taxon>Actinomycetota</taxon>
        <taxon>Actinomycetes</taxon>
        <taxon>Pseudonocardiales</taxon>
        <taxon>Pseudonocardiaceae</taxon>
        <taxon>Allosaccharopolyspora</taxon>
    </lineage>
</organism>
<dbReference type="PANTHER" id="PTHR10066:SF67">
    <property type="entry name" value="BETA-GLUCURONIDASE"/>
    <property type="match status" value="1"/>
</dbReference>
<dbReference type="Proteomes" id="UP000371041">
    <property type="component" value="Chromosome"/>
</dbReference>
<dbReference type="EC" id="3.2.1.31" evidence="2"/>
<dbReference type="Pfam" id="PF02836">
    <property type="entry name" value="Glyco_hydro_2_C"/>
    <property type="match status" value="1"/>
</dbReference>
<dbReference type="InterPro" id="IPR036156">
    <property type="entry name" value="Beta-gal/glucu_dom_sf"/>
</dbReference>
<evidence type="ECO:0000313" key="10">
    <source>
        <dbReference type="EMBL" id="QGK70466.1"/>
    </source>
</evidence>
<gene>
    <name evidence="10" type="primary">uidA</name>
    <name evidence="10" type="ORF">GIY23_13865</name>
</gene>
<name>A0A5Q3QAS3_9PSEU</name>
<dbReference type="Gene3D" id="2.60.40.10">
    <property type="entry name" value="Immunoglobulins"/>
    <property type="match status" value="1"/>
</dbReference>
<protein>
    <recommendedName>
        <fullName evidence="3">Beta-glucuronidase</fullName>
        <ecNumber evidence="2">3.2.1.31</ecNumber>
    </recommendedName>
</protein>
<dbReference type="InterPro" id="IPR017853">
    <property type="entry name" value="GH"/>
</dbReference>
<keyword evidence="11" id="KW-1185">Reference proteome</keyword>
<dbReference type="Pfam" id="PF02837">
    <property type="entry name" value="Glyco_hydro_2_N"/>
    <property type="match status" value="1"/>
</dbReference>
<dbReference type="FunFam" id="3.20.20.80:FF:000080">
    <property type="entry name" value="Beta-glucuronidase UidA"/>
    <property type="match status" value="1"/>
</dbReference>
<dbReference type="GO" id="GO:0005975">
    <property type="term" value="P:carbohydrate metabolic process"/>
    <property type="evidence" value="ECO:0007669"/>
    <property type="project" value="InterPro"/>
</dbReference>
<feature type="domain" description="Glycoside hydrolase family 2 immunoglobulin-like beta-sandwich" evidence="7">
    <location>
        <begin position="180"/>
        <end position="274"/>
    </location>
</feature>
<accession>A0A5Q3QAS3</accession>
<dbReference type="PRINTS" id="PR00132">
    <property type="entry name" value="GLHYDRLASE2"/>
</dbReference>
<dbReference type="InterPro" id="IPR013783">
    <property type="entry name" value="Ig-like_fold"/>
</dbReference>
<evidence type="ECO:0000313" key="11">
    <source>
        <dbReference type="Proteomes" id="UP000371041"/>
    </source>
</evidence>
<dbReference type="EMBL" id="CP045929">
    <property type="protein sequence ID" value="QGK70466.1"/>
    <property type="molecule type" value="Genomic_DNA"/>
</dbReference>
<dbReference type="Pfam" id="PF00703">
    <property type="entry name" value="Glyco_hydro_2"/>
    <property type="match status" value="1"/>
</dbReference>
<dbReference type="InterPro" id="IPR023230">
    <property type="entry name" value="Glyco_hydro_2_CS"/>
</dbReference>
<dbReference type="InterPro" id="IPR006101">
    <property type="entry name" value="Glyco_hydro_2"/>
</dbReference>
<dbReference type="AlphaFoldDB" id="A0A5Q3QAS3"/>
<evidence type="ECO:0000256" key="5">
    <source>
        <dbReference type="ARBA" id="ARBA00023295"/>
    </source>
</evidence>
<feature type="domain" description="Glycosyl hydrolases family 2 sugar binding" evidence="9">
    <location>
        <begin position="14"/>
        <end position="178"/>
    </location>
</feature>
<evidence type="ECO:0000259" key="9">
    <source>
        <dbReference type="Pfam" id="PF02837"/>
    </source>
</evidence>
<dbReference type="PROSITE" id="PS00608">
    <property type="entry name" value="GLYCOSYL_HYDROL_F2_2"/>
    <property type="match status" value="1"/>
</dbReference>